<dbReference type="Proteomes" id="UP000323521">
    <property type="component" value="Chromosome"/>
</dbReference>
<dbReference type="PANTHER" id="PTHR48413:SF1">
    <property type="entry name" value="PROTEIN HEAT-STRESS-ASSOCIATED 32"/>
    <property type="match status" value="1"/>
</dbReference>
<dbReference type="EMBL" id="CP017634">
    <property type="protein sequence ID" value="ATW27411.1"/>
    <property type="molecule type" value="Genomic_DNA"/>
</dbReference>
<evidence type="ECO:0000256" key="1">
    <source>
        <dbReference type="ARBA" id="ARBA00010424"/>
    </source>
</evidence>
<dbReference type="AlphaFoldDB" id="A0A3G1KY87"/>
<organism evidence="2 3">
    <name type="scientific">Formimonas warabiya</name>
    <dbReference type="NCBI Taxonomy" id="1761012"/>
    <lineage>
        <taxon>Bacteria</taxon>
        <taxon>Bacillati</taxon>
        <taxon>Bacillota</taxon>
        <taxon>Clostridia</taxon>
        <taxon>Eubacteriales</taxon>
        <taxon>Peptococcaceae</taxon>
        <taxon>Candidatus Formimonas</taxon>
    </lineage>
</organism>
<reference evidence="2 3" key="1">
    <citation type="submission" date="2016-10" db="EMBL/GenBank/DDBJ databases">
        <title>Complete Genome Sequence of Peptococcaceae strain DCMF.</title>
        <authorList>
            <person name="Edwards R.J."/>
            <person name="Holland S.I."/>
            <person name="Deshpande N.P."/>
            <person name="Wong Y.K."/>
            <person name="Ertan H."/>
            <person name="Manefield M."/>
            <person name="Russell T.L."/>
            <person name="Lee M.J."/>
        </authorList>
    </citation>
    <scope>NUCLEOTIDE SEQUENCE [LARGE SCALE GENOMIC DNA]</scope>
    <source>
        <strain evidence="2 3">DCMF</strain>
    </source>
</reference>
<evidence type="ECO:0008006" key="4">
    <source>
        <dbReference type="Google" id="ProtNLM"/>
    </source>
</evidence>
<dbReference type="KEGG" id="fwa:DCMF_24020"/>
<sequence>MKRALDFLEIPTRSVKPRKQGLTIVRDHNIGWNCAVDMVEAVGPVIDYVKMRHITVCVAPLDENDLTIKKIRLYKENEMDVFPGGIVFENAFVQNKVEPTFETLVKMGFTAVECSENIINIDIKEKINSIKMAKKAGLKVLFEVGEKYPEGPLDVDLCVKECHTLIEAGADLVIVEKSLLETSLGAAGEHKDAYRIEELIKRVGLQYLTFEAESKLHQGWLFNTFGPDVNIGPNLHPDDIAKMDATRLTWSREGGYTWLIERAKAAGCLA</sequence>
<dbReference type="PANTHER" id="PTHR48413">
    <property type="match status" value="1"/>
</dbReference>
<protein>
    <recommendedName>
        <fullName evidence="4">Phosphosulfolactate synthase</fullName>
    </recommendedName>
</protein>
<dbReference type="InterPro" id="IPR013785">
    <property type="entry name" value="Aldolase_TIM"/>
</dbReference>
<dbReference type="SUPFAM" id="SSF102110">
    <property type="entry name" value="(2r)-phospho-3-sulfolactate synthase ComA"/>
    <property type="match status" value="1"/>
</dbReference>
<comment type="similarity">
    <text evidence="1">Belongs to the phosphosulfolactate synthase family.</text>
</comment>
<dbReference type="Gene3D" id="3.20.20.70">
    <property type="entry name" value="Aldolase class I"/>
    <property type="match status" value="1"/>
</dbReference>
<evidence type="ECO:0000313" key="2">
    <source>
        <dbReference type="EMBL" id="ATW27411.1"/>
    </source>
</evidence>
<dbReference type="Pfam" id="PF02679">
    <property type="entry name" value="ComA"/>
    <property type="match status" value="1"/>
</dbReference>
<dbReference type="RefSeq" id="WP_214658859.1">
    <property type="nucleotide sequence ID" value="NZ_CP017634.1"/>
</dbReference>
<name>A0A3G1KY87_FORW1</name>
<dbReference type="InterPro" id="IPR003830">
    <property type="entry name" value="ComA_synth"/>
</dbReference>
<proteinExistence type="inferred from homology"/>
<keyword evidence="3" id="KW-1185">Reference proteome</keyword>
<accession>A0A3G1KY87</accession>
<gene>
    <name evidence="2" type="ORF">DCMF_24020</name>
</gene>
<dbReference type="InterPro" id="IPR036112">
    <property type="entry name" value="ComA_synth_sf"/>
</dbReference>
<evidence type="ECO:0000313" key="3">
    <source>
        <dbReference type="Proteomes" id="UP000323521"/>
    </source>
</evidence>